<feature type="compositionally biased region" description="Acidic residues" evidence="2">
    <location>
        <begin position="12"/>
        <end position="21"/>
    </location>
</feature>
<sequence length="468" mass="51694">MSHLSVHISDSNSDDDFDEGNIEQISIPGPNASKGDFMDAVKALQLEVQRLCEENRALKEKNKVLLAEKPKRKRRVEAPDELVAHEQTISLYARKYGMTVEMFPDNELLTKKLPDLPTPFDSHDRYKTAATQETAFLDELYKHFPERVHRAIQSVYFKDLVHKCISDARSNEIKKLRGVAGDIFDLPAKYFANPSFDRAGVVEIQKMLGVSGKTQAYKIFPPLLFPGLQEDTTLKTVFGNWILFAKILRASLHGVTSLHQEPCGGSKTNARKWNFQQVTPGSIAWAAVIAIFLLSPDSEFPGSGVGKSSTISYKDLFFQYKKMLITKWDTRRIKNIMVSINNHIFGTAKLSTLNPAGGEDFSDEINRAMLALDMSSDSEADEVPPASVALHEGPGPGLNAGLVNRPAEEASESASRAAAHTNVEADEADVDEADGQIIGRGRGKGKTRGKRAVATHSNIRRGRSQKVS</sequence>
<name>A0A9P7JYK3_9AGAM</name>
<feature type="region of interest" description="Disordered" evidence="2">
    <location>
        <begin position="1"/>
        <end position="31"/>
    </location>
</feature>
<accession>A0A9P7JYK3</accession>
<gene>
    <name evidence="3" type="ORF">F5147DRAFT_768519</name>
</gene>
<evidence type="ECO:0000256" key="1">
    <source>
        <dbReference type="SAM" id="Coils"/>
    </source>
</evidence>
<feature type="region of interest" description="Disordered" evidence="2">
    <location>
        <begin position="376"/>
        <end position="468"/>
    </location>
</feature>
<dbReference type="GeneID" id="64703242"/>
<protein>
    <submittedName>
        <fullName evidence="3">Uncharacterized protein</fullName>
    </submittedName>
</protein>
<keyword evidence="4" id="KW-1185">Reference proteome</keyword>
<keyword evidence="1" id="KW-0175">Coiled coil</keyword>
<dbReference type="AlphaFoldDB" id="A0A9P7JYK3"/>
<dbReference type="EMBL" id="JABBWM010000005">
    <property type="protein sequence ID" value="KAG2117139.1"/>
    <property type="molecule type" value="Genomic_DNA"/>
</dbReference>
<feature type="compositionally biased region" description="Basic residues" evidence="2">
    <location>
        <begin position="441"/>
        <end position="468"/>
    </location>
</feature>
<organism evidence="3 4">
    <name type="scientific">Suillus discolor</name>
    <dbReference type="NCBI Taxonomy" id="1912936"/>
    <lineage>
        <taxon>Eukaryota</taxon>
        <taxon>Fungi</taxon>
        <taxon>Dikarya</taxon>
        <taxon>Basidiomycota</taxon>
        <taxon>Agaricomycotina</taxon>
        <taxon>Agaricomycetes</taxon>
        <taxon>Agaricomycetidae</taxon>
        <taxon>Boletales</taxon>
        <taxon>Suillineae</taxon>
        <taxon>Suillaceae</taxon>
        <taxon>Suillus</taxon>
    </lineage>
</organism>
<comment type="caution">
    <text evidence="3">The sequence shown here is derived from an EMBL/GenBank/DDBJ whole genome shotgun (WGS) entry which is preliminary data.</text>
</comment>
<proteinExistence type="predicted"/>
<feature type="coiled-coil region" evidence="1">
    <location>
        <begin position="41"/>
        <end position="68"/>
    </location>
</feature>
<dbReference type="InterPro" id="IPR046521">
    <property type="entry name" value="DUF6698"/>
</dbReference>
<reference evidence="3" key="1">
    <citation type="journal article" date="2020" name="New Phytol.">
        <title>Comparative genomics reveals dynamic genome evolution in host specialist ectomycorrhizal fungi.</title>
        <authorList>
            <person name="Lofgren L.A."/>
            <person name="Nguyen N.H."/>
            <person name="Vilgalys R."/>
            <person name="Ruytinx J."/>
            <person name="Liao H.L."/>
            <person name="Branco S."/>
            <person name="Kuo A."/>
            <person name="LaButti K."/>
            <person name="Lipzen A."/>
            <person name="Andreopoulos W."/>
            <person name="Pangilinan J."/>
            <person name="Riley R."/>
            <person name="Hundley H."/>
            <person name="Na H."/>
            <person name="Barry K."/>
            <person name="Grigoriev I.V."/>
            <person name="Stajich J.E."/>
            <person name="Kennedy P.G."/>
        </authorList>
    </citation>
    <scope>NUCLEOTIDE SEQUENCE</scope>
    <source>
        <strain evidence="3">FC423</strain>
    </source>
</reference>
<dbReference type="OrthoDB" id="3231188at2759"/>
<dbReference type="Pfam" id="PF20414">
    <property type="entry name" value="DUF6698"/>
    <property type="match status" value="1"/>
</dbReference>
<evidence type="ECO:0000313" key="4">
    <source>
        <dbReference type="Proteomes" id="UP000823399"/>
    </source>
</evidence>
<evidence type="ECO:0000256" key="2">
    <source>
        <dbReference type="SAM" id="MobiDB-lite"/>
    </source>
</evidence>
<dbReference type="RefSeq" id="XP_041298028.1">
    <property type="nucleotide sequence ID" value="XM_041440983.1"/>
</dbReference>
<feature type="compositionally biased region" description="Acidic residues" evidence="2">
    <location>
        <begin position="424"/>
        <end position="434"/>
    </location>
</feature>
<evidence type="ECO:0000313" key="3">
    <source>
        <dbReference type="EMBL" id="KAG2117139.1"/>
    </source>
</evidence>
<dbReference type="Proteomes" id="UP000823399">
    <property type="component" value="Unassembled WGS sequence"/>
</dbReference>